<dbReference type="SUPFAM" id="SSF111369">
    <property type="entry name" value="HlyD-like secretion proteins"/>
    <property type="match status" value="1"/>
</dbReference>
<dbReference type="PANTHER" id="PTHR30469">
    <property type="entry name" value="MULTIDRUG RESISTANCE PROTEIN MDTA"/>
    <property type="match status" value="1"/>
</dbReference>
<feature type="domain" description="CusB-like beta-barrel" evidence="5">
    <location>
        <begin position="212"/>
        <end position="286"/>
    </location>
</feature>
<keyword evidence="7" id="KW-1185">Reference proteome</keyword>
<dbReference type="AlphaFoldDB" id="A0A1V9EXV8"/>
<sequence>MKKKKYKWVIWMLIIVAAGVGIWFWKFKEEEKPVVLETEQPHMGTIATSVTATGTVQPVDTVSVGTQVSGTISKVYVDFNDKVKKGQLIAEIDKTILSAQRDQIAANLRQARANQDYQKGNYERQKQLLDVGAISKADYEIALNQYNAGNDNVNGIAAQLKAAQQNLYYANIYSPIDGTVLTRNVSVGQTVAASLNTPTLFVIAKDLTKMQVQAAVDEADIGNVKNGQRVTFTVDAFPDNVFEGHVNEVRLRPSVSSNVVTYSTIIDAPNSDLKLKPGMTANITVFTQEIQNALLVSAKATRFRPDSSLYKKYTIEGGNFKDGQQKGGMRIGSSSAQKDSTGMNKNGKRDAAETVETGKSAIVWVKKDSTLTRRKIKIGLTDDTNVQVLSGLSTDEVVVSGSHQETTGDKGSGTPRSPFMPQRRGGGGGGNRGGGPR</sequence>
<evidence type="ECO:0000313" key="7">
    <source>
        <dbReference type="Proteomes" id="UP000192610"/>
    </source>
</evidence>
<keyword evidence="3" id="KW-1133">Transmembrane helix</keyword>
<dbReference type="InterPro" id="IPR058625">
    <property type="entry name" value="MdtA-like_BSH"/>
</dbReference>
<feature type="domain" description="Multidrug resistance protein MdtA-like barrel-sandwich hybrid" evidence="4">
    <location>
        <begin position="61"/>
        <end position="199"/>
    </location>
</feature>
<feature type="transmembrane region" description="Helical" evidence="3">
    <location>
        <begin position="7"/>
        <end position="25"/>
    </location>
</feature>
<organism evidence="6 7">
    <name type="scientific">Niastella yeongjuensis</name>
    <dbReference type="NCBI Taxonomy" id="354355"/>
    <lineage>
        <taxon>Bacteria</taxon>
        <taxon>Pseudomonadati</taxon>
        <taxon>Bacteroidota</taxon>
        <taxon>Chitinophagia</taxon>
        <taxon>Chitinophagales</taxon>
        <taxon>Chitinophagaceae</taxon>
        <taxon>Niastella</taxon>
    </lineage>
</organism>
<dbReference type="NCBIfam" id="TIGR01730">
    <property type="entry name" value="RND_mfp"/>
    <property type="match status" value="1"/>
</dbReference>
<dbReference type="Gene3D" id="2.40.30.170">
    <property type="match status" value="1"/>
</dbReference>
<dbReference type="EMBL" id="LVXG01000012">
    <property type="protein sequence ID" value="OQP50775.1"/>
    <property type="molecule type" value="Genomic_DNA"/>
</dbReference>
<dbReference type="GO" id="GO:0015562">
    <property type="term" value="F:efflux transmembrane transporter activity"/>
    <property type="evidence" value="ECO:0007669"/>
    <property type="project" value="TreeGrafter"/>
</dbReference>
<dbReference type="Gene3D" id="1.10.287.470">
    <property type="entry name" value="Helix hairpin bin"/>
    <property type="match status" value="1"/>
</dbReference>
<evidence type="ECO:0000259" key="5">
    <source>
        <dbReference type="Pfam" id="PF25954"/>
    </source>
</evidence>
<dbReference type="STRING" id="354355.SAMN05660816_00388"/>
<reference evidence="7" key="1">
    <citation type="submission" date="2016-04" db="EMBL/GenBank/DDBJ databases">
        <authorList>
            <person name="Chen L."/>
            <person name="Zhuang W."/>
            <person name="Wang G."/>
        </authorList>
    </citation>
    <scope>NUCLEOTIDE SEQUENCE [LARGE SCALE GENOMIC DNA]</scope>
    <source>
        <strain evidence="7">17621</strain>
    </source>
</reference>
<evidence type="ECO:0000256" key="1">
    <source>
        <dbReference type="ARBA" id="ARBA00009477"/>
    </source>
</evidence>
<evidence type="ECO:0000313" key="6">
    <source>
        <dbReference type="EMBL" id="OQP50775.1"/>
    </source>
</evidence>
<dbReference type="GO" id="GO:1990281">
    <property type="term" value="C:efflux pump complex"/>
    <property type="evidence" value="ECO:0007669"/>
    <property type="project" value="TreeGrafter"/>
</dbReference>
<dbReference type="FunFam" id="2.40.30.170:FF:000010">
    <property type="entry name" value="Efflux RND transporter periplasmic adaptor subunit"/>
    <property type="match status" value="1"/>
</dbReference>
<dbReference type="Gene3D" id="2.40.420.20">
    <property type="match status" value="1"/>
</dbReference>
<name>A0A1V9EXV8_9BACT</name>
<dbReference type="Pfam" id="PF25917">
    <property type="entry name" value="BSH_RND"/>
    <property type="match status" value="1"/>
</dbReference>
<dbReference type="PANTHER" id="PTHR30469:SF33">
    <property type="entry name" value="SLR1207 PROTEIN"/>
    <property type="match status" value="1"/>
</dbReference>
<proteinExistence type="inferred from homology"/>
<dbReference type="InterPro" id="IPR006143">
    <property type="entry name" value="RND_pump_MFP"/>
</dbReference>
<comment type="similarity">
    <text evidence="1">Belongs to the membrane fusion protein (MFP) (TC 8.A.1) family.</text>
</comment>
<comment type="caution">
    <text evidence="6">The sequence shown here is derived from an EMBL/GenBank/DDBJ whole genome shotgun (WGS) entry which is preliminary data.</text>
</comment>
<keyword evidence="3" id="KW-0472">Membrane</keyword>
<feature type="region of interest" description="Disordered" evidence="2">
    <location>
        <begin position="396"/>
        <end position="437"/>
    </location>
</feature>
<accession>A0A1V9EXV8</accession>
<dbReference type="Pfam" id="PF25954">
    <property type="entry name" value="Beta-barrel_RND_2"/>
    <property type="match status" value="1"/>
</dbReference>
<dbReference type="RefSeq" id="WP_081199170.1">
    <property type="nucleotide sequence ID" value="NZ_FOCZ01000001.1"/>
</dbReference>
<dbReference type="Gene3D" id="2.40.50.100">
    <property type="match status" value="1"/>
</dbReference>
<dbReference type="InterPro" id="IPR058792">
    <property type="entry name" value="Beta-barrel_RND_2"/>
</dbReference>
<dbReference type="Proteomes" id="UP000192610">
    <property type="component" value="Unassembled WGS sequence"/>
</dbReference>
<gene>
    <name evidence="6" type="ORF">A4H97_02780</name>
</gene>
<evidence type="ECO:0000256" key="2">
    <source>
        <dbReference type="SAM" id="MobiDB-lite"/>
    </source>
</evidence>
<protein>
    <submittedName>
        <fullName evidence="6">Efflux transporter periplasmic adaptor subunit</fullName>
    </submittedName>
</protein>
<evidence type="ECO:0000259" key="4">
    <source>
        <dbReference type="Pfam" id="PF25917"/>
    </source>
</evidence>
<feature type="compositionally biased region" description="Polar residues" evidence="2">
    <location>
        <begin position="332"/>
        <end position="344"/>
    </location>
</feature>
<feature type="compositionally biased region" description="Gly residues" evidence="2">
    <location>
        <begin position="424"/>
        <end position="437"/>
    </location>
</feature>
<evidence type="ECO:0000256" key="3">
    <source>
        <dbReference type="SAM" id="Phobius"/>
    </source>
</evidence>
<dbReference type="OrthoDB" id="9809068at2"/>
<feature type="region of interest" description="Disordered" evidence="2">
    <location>
        <begin position="321"/>
        <end position="354"/>
    </location>
</feature>
<keyword evidence="3" id="KW-0812">Transmembrane</keyword>